<dbReference type="GO" id="GO:0006508">
    <property type="term" value="P:proteolysis"/>
    <property type="evidence" value="ECO:0007669"/>
    <property type="project" value="UniProtKB-KW"/>
</dbReference>
<sequence>MADSFELINANTTFPVGPFPKEITQLCNNVERLSSVRRMELRVENSKLYELPDVEGSPEESRGAQDDAGTISKRFEVARLVYQQNEHSDQSFFFDGLAIKATPDGVAQILRKEYEEWRKSYQAVYSKFITHESSTASEPPKVKIAILDTGIDKKHPGAPQLIKKVRNWMNQAPKDAHDTNGHGTATGCLLYEYAPDAEFYIAKVSDAEPASPEIIAQAIIHAVDKWNVDIISMSFGYPTNQNQGYQKLRDSIDHASSKHVLLFAAASNNGRNSGIAFPAREEKVIAVRATNNRGKLSSFSPTPCRGTVNLATIGKAVSVASLGNGPSNQCPAHEIRSGTSYATPIVAGMAAFLLLYTRKKMPDLESRVKDPRIMKLLFQEVARVGNVALDDYDYVYMSLSQDRLFGKKKEYVEDKIRDILKHS</sequence>
<accession>A0AAD9YWH6</accession>
<dbReference type="PANTHER" id="PTHR43806:SF11">
    <property type="entry name" value="CEREVISIN-RELATED"/>
    <property type="match status" value="1"/>
</dbReference>
<reference evidence="8" key="1">
    <citation type="submission" date="2023-02" db="EMBL/GenBank/DDBJ databases">
        <title>Colletotrichum kahawae CIFC_Que2 genome sequencing and assembly.</title>
        <authorList>
            <person name="Baroncelli R."/>
        </authorList>
    </citation>
    <scope>NUCLEOTIDE SEQUENCE</scope>
    <source>
        <strain evidence="8">CIFC_Que2</strain>
    </source>
</reference>
<dbReference type="Proteomes" id="UP001281614">
    <property type="component" value="Unassembled WGS sequence"/>
</dbReference>
<dbReference type="CDD" id="cd00306">
    <property type="entry name" value="Peptidases_S8_S53"/>
    <property type="match status" value="1"/>
</dbReference>
<dbReference type="InterPro" id="IPR000209">
    <property type="entry name" value="Peptidase_S8/S53_dom"/>
</dbReference>
<dbReference type="GO" id="GO:0004252">
    <property type="term" value="F:serine-type endopeptidase activity"/>
    <property type="evidence" value="ECO:0007669"/>
    <property type="project" value="UniProtKB-UniRule"/>
</dbReference>
<evidence type="ECO:0000256" key="5">
    <source>
        <dbReference type="PROSITE-ProRule" id="PRU01240"/>
    </source>
</evidence>
<protein>
    <submittedName>
        <fullName evidence="8">Pfs domain-containing protein</fullName>
    </submittedName>
</protein>
<evidence type="ECO:0000259" key="7">
    <source>
        <dbReference type="Pfam" id="PF00082"/>
    </source>
</evidence>
<feature type="active site" description="Charge relay system" evidence="5">
    <location>
        <position position="182"/>
    </location>
</feature>
<dbReference type="SUPFAM" id="SSF52743">
    <property type="entry name" value="Subtilisin-like"/>
    <property type="match status" value="1"/>
</dbReference>
<evidence type="ECO:0000256" key="2">
    <source>
        <dbReference type="ARBA" id="ARBA00022670"/>
    </source>
</evidence>
<dbReference type="Gene3D" id="3.40.50.200">
    <property type="entry name" value="Peptidase S8/S53 domain"/>
    <property type="match status" value="1"/>
</dbReference>
<dbReference type="Pfam" id="PF00082">
    <property type="entry name" value="Peptidase_S8"/>
    <property type="match status" value="1"/>
</dbReference>
<dbReference type="InterPro" id="IPR023828">
    <property type="entry name" value="Peptidase_S8_Ser-AS"/>
</dbReference>
<dbReference type="PRINTS" id="PR00723">
    <property type="entry name" value="SUBTILISIN"/>
</dbReference>
<comment type="caution">
    <text evidence="8">The sequence shown here is derived from an EMBL/GenBank/DDBJ whole genome shotgun (WGS) entry which is preliminary data.</text>
</comment>
<proteinExistence type="inferred from homology"/>
<keyword evidence="9" id="KW-1185">Reference proteome</keyword>
<evidence type="ECO:0000256" key="3">
    <source>
        <dbReference type="ARBA" id="ARBA00022801"/>
    </source>
</evidence>
<evidence type="ECO:0000256" key="1">
    <source>
        <dbReference type="ARBA" id="ARBA00011073"/>
    </source>
</evidence>
<evidence type="ECO:0000313" key="8">
    <source>
        <dbReference type="EMBL" id="KAK2778722.1"/>
    </source>
</evidence>
<keyword evidence="4 5" id="KW-0720">Serine protease</keyword>
<dbReference type="PANTHER" id="PTHR43806">
    <property type="entry name" value="PEPTIDASE S8"/>
    <property type="match status" value="1"/>
</dbReference>
<keyword evidence="3 5" id="KW-0378">Hydrolase</keyword>
<dbReference type="PROSITE" id="PS00138">
    <property type="entry name" value="SUBTILASE_SER"/>
    <property type="match status" value="1"/>
</dbReference>
<organism evidence="8 9">
    <name type="scientific">Colletotrichum kahawae</name>
    <name type="common">Coffee berry disease fungus</name>
    <dbReference type="NCBI Taxonomy" id="34407"/>
    <lineage>
        <taxon>Eukaryota</taxon>
        <taxon>Fungi</taxon>
        <taxon>Dikarya</taxon>
        <taxon>Ascomycota</taxon>
        <taxon>Pezizomycotina</taxon>
        <taxon>Sordariomycetes</taxon>
        <taxon>Hypocreomycetidae</taxon>
        <taxon>Glomerellales</taxon>
        <taxon>Glomerellaceae</taxon>
        <taxon>Colletotrichum</taxon>
        <taxon>Colletotrichum gloeosporioides species complex</taxon>
    </lineage>
</organism>
<name>A0AAD9YWH6_COLKA</name>
<evidence type="ECO:0000256" key="6">
    <source>
        <dbReference type="RuleBase" id="RU003355"/>
    </source>
</evidence>
<dbReference type="InterPro" id="IPR050131">
    <property type="entry name" value="Peptidase_S8_subtilisin-like"/>
</dbReference>
<dbReference type="AlphaFoldDB" id="A0AAD9YWH6"/>
<feature type="active site" description="Charge relay system" evidence="5">
    <location>
        <position position="148"/>
    </location>
</feature>
<dbReference type="PROSITE" id="PS00136">
    <property type="entry name" value="SUBTILASE_ASP"/>
    <property type="match status" value="1"/>
</dbReference>
<dbReference type="InterPro" id="IPR015500">
    <property type="entry name" value="Peptidase_S8_subtilisin-rel"/>
</dbReference>
<feature type="domain" description="Peptidase S8/S53" evidence="7">
    <location>
        <begin position="141"/>
        <end position="354"/>
    </location>
</feature>
<dbReference type="InterPro" id="IPR036852">
    <property type="entry name" value="Peptidase_S8/S53_dom_sf"/>
</dbReference>
<evidence type="ECO:0000256" key="4">
    <source>
        <dbReference type="ARBA" id="ARBA00022825"/>
    </source>
</evidence>
<gene>
    <name evidence="8" type="ORF">CKAH01_11648</name>
</gene>
<dbReference type="EMBL" id="VYYT01000009">
    <property type="protein sequence ID" value="KAK2778722.1"/>
    <property type="molecule type" value="Genomic_DNA"/>
</dbReference>
<evidence type="ECO:0000313" key="9">
    <source>
        <dbReference type="Proteomes" id="UP001281614"/>
    </source>
</evidence>
<comment type="similarity">
    <text evidence="1 5 6">Belongs to the peptidase S8 family.</text>
</comment>
<dbReference type="PROSITE" id="PS51892">
    <property type="entry name" value="SUBTILASE"/>
    <property type="match status" value="1"/>
</dbReference>
<keyword evidence="2 5" id="KW-0645">Protease</keyword>
<dbReference type="InterPro" id="IPR023827">
    <property type="entry name" value="Peptidase_S8_Asp-AS"/>
</dbReference>
<feature type="active site" description="Charge relay system" evidence="5">
    <location>
        <position position="340"/>
    </location>
</feature>